<dbReference type="InterPro" id="IPR058913">
    <property type="entry name" value="Integrase_dom_put"/>
</dbReference>
<dbReference type="Proteomes" id="UP001479290">
    <property type="component" value="Unassembled WGS sequence"/>
</dbReference>
<gene>
    <name evidence="2" type="ORF">ABG768_021896</name>
</gene>
<protein>
    <recommendedName>
        <fullName evidence="1">Integrase core domain-containing protein</fullName>
    </recommendedName>
</protein>
<dbReference type="Pfam" id="PF24764">
    <property type="entry name" value="rva_4"/>
    <property type="match status" value="1"/>
</dbReference>
<proteinExistence type="predicted"/>
<accession>A0AAW2AUV3</accession>
<evidence type="ECO:0000313" key="3">
    <source>
        <dbReference type="Proteomes" id="UP001479290"/>
    </source>
</evidence>
<keyword evidence="3" id="KW-1185">Reference proteome</keyword>
<reference evidence="2 3" key="1">
    <citation type="submission" date="2024-05" db="EMBL/GenBank/DDBJ databases">
        <title>A high-quality chromosomal-level genome assembly of Topmouth culter (Culter alburnus).</title>
        <authorList>
            <person name="Zhao H."/>
        </authorList>
    </citation>
    <scope>NUCLEOTIDE SEQUENCE [LARGE SCALE GENOMIC DNA]</scope>
    <source>
        <strain evidence="2">CATC2023</strain>
        <tissue evidence="2">Muscle</tissue>
    </source>
</reference>
<feature type="domain" description="Integrase core" evidence="1">
    <location>
        <begin position="32"/>
        <end position="204"/>
    </location>
</feature>
<sequence length="306" mass="34940">MTGMLRASGYRLGERAVRRALGTARQTNPHVYYAEYAGHKLHMDQNEKLVDFGVTEVVASDGFSGKILGFSVMPIKNNLIIYDEVYREICLSHGLFDQLRVDHGREFYLCLYQQDNLSAFRTNVNRHPFIQSQSRQNHAAERKWVEVNSRINYPVKYTLCALISNGFLDIDDPFWKHCVSAIASKCCMVGLQNFIPAWNAHTIPSKGIPDALFAAHLRTARIPPQFFPPAEKLAADYIRNRGTLTYPAPFGRDPLDGHPDLQVQRETLLLSTCSYDEMFYDCLLGHSGLFWDGLETYVNITRRLEQ</sequence>
<evidence type="ECO:0000313" key="2">
    <source>
        <dbReference type="EMBL" id="KAK9976691.1"/>
    </source>
</evidence>
<organism evidence="2 3">
    <name type="scientific">Culter alburnus</name>
    <name type="common">Topmouth culter</name>
    <dbReference type="NCBI Taxonomy" id="194366"/>
    <lineage>
        <taxon>Eukaryota</taxon>
        <taxon>Metazoa</taxon>
        <taxon>Chordata</taxon>
        <taxon>Craniata</taxon>
        <taxon>Vertebrata</taxon>
        <taxon>Euteleostomi</taxon>
        <taxon>Actinopterygii</taxon>
        <taxon>Neopterygii</taxon>
        <taxon>Teleostei</taxon>
        <taxon>Ostariophysi</taxon>
        <taxon>Cypriniformes</taxon>
        <taxon>Xenocyprididae</taxon>
        <taxon>Xenocypridinae</taxon>
        <taxon>Culter</taxon>
    </lineage>
</organism>
<evidence type="ECO:0000259" key="1">
    <source>
        <dbReference type="Pfam" id="PF24764"/>
    </source>
</evidence>
<comment type="caution">
    <text evidence="2">The sequence shown here is derived from an EMBL/GenBank/DDBJ whole genome shotgun (WGS) entry which is preliminary data.</text>
</comment>
<name>A0AAW2AUV3_CULAL</name>
<dbReference type="EMBL" id="JAWDJR010000004">
    <property type="protein sequence ID" value="KAK9976691.1"/>
    <property type="molecule type" value="Genomic_DNA"/>
</dbReference>
<dbReference type="AlphaFoldDB" id="A0AAW2AUV3"/>